<evidence type="ECO:0000256" key="1">
    <source>
        <dbReference type="SAM" id="SignalP"/>
    </source>
</evidence>
<dbReference type="EMBL" id="AJ426451">
    <property type="protein sequence ID" value="CAH23216.1"/>
    <property type="molecule type" value="mRNA"/>
</dbReference>
<evidence type="ECO:0000313" key="2">
    <source>
        <dbReference type="EMBL" id="CAH23216.1"/>
    </source>
</evidence>
<name>Q687E2_OSTOS</name>
<feature type="chain" id="PRO_5004269736" evidence="1">
    <location>
        <begin position="18"/>
        <end position="139"/>
    </location>
</feature>
<sequence length="139" mass="15864">MLFAVAALTVLLVDVNAQLQECHLSPTVQEVYEQFLLKANPGLIWNDAMSSQALRELEEPGSVLRPGAPYIHFGAERTFEDKEKPFSIPKKTRYTLFKMVKFWRKIHGLSEGVNYGCNGVYTSENSKDKMKVLCLFQNY</sequence>
<reference evidence="2" key="2">
    <citation type="submission" date="2004-08" db="EMBL/GenBank/DDBJ databases">
        <authorList>
            <person name="De Maere V."/>
        </authorList>
    </citation>
    <scope>NUCLEOTIDE SEQUENCE</scope>
</reference>
<keyword evidence="1" id="KW-0732">Signal</keyword>
<protein>
    <submittedName>
        <fullName evidence="2">Putative L3 ES protein</fullName>
    </submittedName>
</protein>
<dbReference type="AlphaFoldDB" id="Q687E2"/>
<feature type="signal peptide" evidence="1">
    <location>
        <begin position="1"/>
        <end position="17"/>
    </location>
</feature>
<proteinExistence type="evidence at transcript level"/>
<reference evidence="2" key="1">
    <citation type="journal article" date="2002" name="Parasitology">
        <title>Identification of potential protective antigens of Ostertagia ostertagi with local antibody probes.</title>
        <authorList>
            <person name="De Maere V."/>
            <person name="Vercauteren I."/>
            <person name="Claerebout E."/>
            <person name="Vercruysse J."/>
        </authorList>
    </citation>
    <scope>NUCLEOTIDE SEQUENCE</scope>
</reference>
<organism evidence="2">
    <name type="scientific">Ostertagia ostertagi</name>
    <name type="common">Brown stomach worm</name>
    <name type="synonym">Strongylus ostertagi</name>
    <dbReference type="NCBI Taxonomy" id="6317"/>
    <lineage>
        <taxon>Eukaryota</taxon>
        <taxon>Metazoa</taxon>
        <taxon>Ecdysozoa</taxon>
        <taxon>Nematoda</taxon>
        <taxon>Chromadorea</taxon>
        <taxon>Rhabditida</taxon>
        <taxon>Rhabditina</taxon>
        <taxon>Rhabditomorpha</taxon>
        <taxon>Strongyloidea</taxon>
        <taxon>Trichostrongylidae</taxon>
        <taxon>Ostertagia</taxon>
    </lineage>
</organism>
<accession>Q687E2</accession>